<dbReference type="PANTHER" id="PTHR13184:SF5">
    <property type="entry name" value="METHYLTRANSFERASE-LIKE PROTEIN 17, MITOCHONDRIAL"/>
    <property type="match status" value="1"/>
</dbReference>
<evidence type="ECO:0000256" key="3">
    <source>
        <dbReference type="ARBA" id="ARBA00022946"/>
    </source>
</evidence>
<evidence type="ECO:0008006" key="11">
    <source>
        <dbReference type="Google" id="ProtNLM"/>
    </source>
</evidence>
<comment type="caution">
    <text evidence="9">The sequence shown here is derived from an EMBL/GenBank/DDBJ whole genome shotgun (WGS) entry which is preliminary data.</text>
</comment>
<feature type="region of interest" description="Disordered" evidence="8">
    <location>
        <begin position="458"/>
        <end position="483"/>
    </location>
</feature>
<evidence type="ECO:0000256" key="6">
    <source>
        <dbReference type="ARBA" id="ARBA00023128"/>
    </source>
</evidence>
<dbReference type="GO" id="GO:0006412">
    <property type="term" value="P:translation"/>
    <property type="evidence" value="ECO:0007669"/>
    <property type="project" value="InterPro"/>
</dbReference>
<dbReference type="GO" id="GO:0051536">
    <property type="term" value="F:iron-sulfur cluster binding"/>
    <property type="evidence" value="ECO:0007669"/>
    <property type="project" value="UniProtKB-KW"/>
</dbReference>
<protein>
    <recommendedName>
        <fullName evidence="11">Rsm22-domain-containing protein</fullName>
    </recommendedName>
</protein>
<gene>
    <name evidence="9" type="ORF">Agabi119p4_364</name>
</gene>
<accession>A0A8H7FAK0</accession>
<dbReference type="Proteomes" id="UP000629468">
    <property type="component" value="Unassembled WGS sequence"/>
</dbReference>
<name>A0A8H7FAK0_AGABI</name>
<dbReference type="AlphaFoldDB" id="A0A8H7FAK0"/>
<organism evidence="9 10">
    <name type="scientific">Agaricus bisporus var. burnettii</name>
    <dbReference type="NCBI Taxonomy" id="192524"/>
    <lineage>
        <taxon>Eukaryota</taxon>
        <taxon>Fungi</taxon>
        <taxon>Dikarya</taxon>
        <taxon>Basidiomycota</taxon>
        <taxon>Agaricomycotina</taxon>
        <taxon>Agaricomycetes</taxon>
        <taxon>Agaricomycetidae</taxon>
        <taxon>Agaricales</taxon>
        <taxon>Agaricineae</taxon>
        <taxon>Agaricaceae</taxon>
        <taxon>Agaricus</taxon>
    </lineage>
</organism>
<dbReference type="Pfam" id="PF09243">
    <property type="entry name" value="Rsm22"/>
    <property type="match status" value="2"/>
</dbReference>
<dbReference type="InterPro" id="IPR015324">
    <property type="entry name" value="Ribosomal_Rsm22-like"/>
</dbReference>
<evidence type="ECO:0000256" key="5">
    <source>
        <dbReference type="ARBA" id="ARBA00023014"/>
    </source>
</evidence>
<keyword evidence="2" id="KW-0479">Metal-binding</keyword>
<feature type="region of interest" description="Disordered" evidence="8">
    <location>
        <begin position="51"/>
        <end position="92"/>
    </location>
</feature>
<evidence type="ECO:0000313" key="9">
    <source>
        <dbReference type="EMBL" id="KAF7784199.1"/>
    </source>
</evidence>
<dbReference type="EMBL" id="JABXXO010000001">
    <property type="protein sequence ID" value="KAF7784199.1"/>
    <property type="molecule type" value="Genomic_DNA"/>
</dbReference>
<feature type="compositionally biased region" description="Basic and acidic residues" evidence="8">
    <location>
        <begin position="71"/>
        <end position="89"/>
    </location>
</feature>
<keyword evidence="3" id="KW-0809">Transit peptide</keyword>
<dbReference type="PANTHER" id="PTHR13184">
    <property type="entry name" value="37S RIBOSOMAL PROTEIN S22"/>
    <property type="match status" value="1"/>
</dbReference>
<evidence type="ECO:0000256" key="8">
    <source>
        <dbReference type="SAM" id="MobiDB-lite"/>
    </source>
</evidence>
<dbReference type="InterPro" id="IPR052571">
    <property type="entry name" value="Mt_RNA_Methyltransferase"/>
</dbReference>
<dbReference type="GO" id="GO:0005763">
    <property type="term" value="C:mitochondrial small ribosomal subunit"/>
    <property type="evidence" value="ECO:0007669"/>
    <property type="project" value="TreeGrafter"/>
</dbReference>
<reference evidence="9 10" key="1">
    <citation type="journal article" name="Sci. Rep.">
        <title>Telomere-to-telomere assembled and centromere annotated genomes of the two main subspecies of the button mushroom Agaricus bisporus reveal especially polymorphic chromosome ends.</title>
        <authorList>
            <person name="Sonnenberg A.S.M."/>
            <person name="Sedaghat-Telgerd N."/>
            <person name="Lavrijssen B."/>
            <person name="Ohm R.A."/>
            <person name="Hendrickx P.M."/>
            <person name="Scholtmeijer K."/>
            <person name="Baars J.J.P."/>
            <person name="van Peer A."/>
        </authorList>
    </citation>
    <scope>NUCLEOTIDE SEQUENCE [LARGE SCALE GENOMIC DNA]</scope>
    <source>
        <strain evidence="9 10">H119_p4</strain>
    </source>
</reference>
<comment type="function">
    <text evidence="7">Mitochondrial ribosome (mitoribosome) assembly factor. Binds at the interface of the head and body domains of the mitochondrial small ribosomal subunit (mt-SSU), occluding the mRNA channel and preventing compaction of the head domain towards the body. Probable inactive methyltransferase: retains the characteristic folding and ability to bind S-adenosyl-L-methionine, but it probably lost its methyltransferase activity.</text>
</comment>
<keyword evidence="5" id="KW-0411">Iron-sulfur</keyword>
<proteinExistence type="predicted"/>
<keyword evidence="6" id="KW-0496">Mitochondrion</keyword>
<keyword evidence="4" id="KW-0408">Iron</keyword>
<dbReference type="OMA" id="IMRMTIP"/>
<evidence type="ECO:0000256" key="7">
    <source>
        <dbReference type="ARBA" id="ARBA00045681"/>
    </source>
</evidence>
<sequence>MHRAAHLTRRAVTGRAPAFSSLSRPGPTQPNTRLDVDLDILLRNVDTALRGAPRGQRKTPQELEVVSSHPSEAEHADVDHDGEGDELPRKSPAAMFGSQQLGQVVLPLELQDAIQRLIAESNKSQLHSDAKRLFQKDTDDDENWESHYDGTYRTRLQGVKHAKRDGTAFASVALPAHYPAIFAVFDHVKRRLGPSWSVEQVIDWGAGTGSGLWASLYSFQSPSGVQNPMDNLRIADATVKSYIAIEKRNGLSEIGRRLLHGIQPEHLSINWKKGWSSEENMNPLHAGNSVALSAFLLTTLPDNLSRKNLVQEIWESGANTIVLIDHDSKQGFEAIAGAREFLLELGRKDLLHDGAPSHLAGSHVVAPCPHDGACPLYFPGFIKLVCGYSQRIQIPEFVRRTKHSNIGHDDTGYSYVVIQRGPRPRPTVLGLGRVGAVGKRALEKEALASSIGELQVHSENASDVNSHSREAENTTLTKPLLPEVGNNAEDVDEAIRLEAYQWPRLVFPPLKRSGHIILDGCTAEGKIMRMTIPKSQGKQAFYDARKSSWGDIFPHPPKNKPQERHHVIKPGSINVAGSDIGKRQSVGKQEKTTYEGIAKSLREARKSKRVEKPLMDEDEV</sequence>
<dbReference type="GO" id="GO:0046872">
    <property type="term" value="F:metal ion binding"/>
    <property type="evidence" value="ECO:0007669"/>
    <property type="project" value="UniProtKB-KW"/>
</dbReference>
<comment type="subcellular location">
    <subcellularLocation>
        <location evidence="1">Mitochondrion</location>
    </subcellularLocation>
</comment>
<evidence type="ECO:0000256" key="2">
    <source>
        <dbReference type="ARBA" id="ARBA00022723"/>
    </source>
</evidence>
<feature type="region of interest" description="Disordered" evidence="8">
    <location>
        <begin position="1"/>
        <end position="33"/>
    </location>
</feature>
<dbReference type="GO" id="GO:0003735">
    <property type="term" value="F:structural constituent of ribosome"/>
    <property type="evidence" value="ECO:0007669"/>
    <property type="project" value="TreeGrafter"/>
</dbReference>
<evidence type="ECO:0000313" key="10">
    <source>
        <dbReference type="Proteomes" id="UP000629468"/>
    </source>
</evidence>
<evidence type="ECO:0000256" key="1">
    <source>
        <dbReference type="ARBA" id="ARBA00004173"/>
    </source>
</evidence>
<evidence type="ECO:0000256" key="4">
    <source>
        <dbReference type="ARBA" id="ARBA00023004"/>
    </source>
</evidence>
<dbReference type="GO" id="GO:0008168">
    <property type="term" value="F:methyltransferase activity"/>
    <property type="evidence" value="ECO:0007669"/>
    <property type="project" value="InterPro"/>
</dbReference>